<feature type="transmembrane region" description="Helical" evidence="2">
    <location>
        <begin position="7"/>
        <end position="26"/>
    </location>
</feature>
<dbReference type="SUPFAM" id="SSF103473">
    <property type="entry name" value="MFS general substrate transporter"/>
    <property type="match status" value="1"/>
</dbReference>
<reference evidence="3 4" key="1">
    <citation type="submission" date="2019-11" db="EMBL/GenBank/DDBJ databases">
        <title>Gracilibacillus salitolerans sp. nov., a moderate halophile isolated from a saline soil in northwest China.</title>
        <authorList>
            <person name="Gan L."/>
        </authorList>
    </citation>
    <scope>NUCLEOTIDE SEQUENCE [LARGE SCALE GENOMIC DNA]</scope>
    <source>
        <strain evidence="3 4">SCU50</strain>
    </source>
</reference>
<dbReference type="NCBIfam" id="NF041554">
    <property type="entry name" value="SA1362_fam"/>
    <property type="match status" value="1"/>
</dbReference>
<dbReference type="RefSeq" id="WP_100360250.1">
    <property type="nucleotide sequence ID" value="NZ_CP045915.1"/>
</dbReference>
<accession>A0A5Q2TJL7</accession>
<feature type="transmembrane region" description="Helical" evidence="2">
    <location>
        <begin position="32"/>
        <end position="55"/>
    </location>
</feature>
<sequence length="129" mass="14982">MNRNIGSIAVYALIGLAVFGFISFLITDTLGLLKFLFISLVIGAAVFGLVYFFFLRRRTPNELRKYRKAVKQSKQKYKYQQKNNRMQPSPVKHNVVTKKSTRPLKTRKNHTHLRVIEGNKQKKKNRASL</sequence>
<keyword evidence="2" id="KW-1133">Transmembrane helix</keyword>
<feature type="region of interest" description="Disordered" evidence="1">
    <location>
        <begin position="99"/>
        <end position="129"/>
    </location>
</feature>
<keyword evidence="2" id="KW-0812">Transmembrane</keyword>
<protein>
    <submittedName>
        <fullName evidence="3">Uncharacterized protein</fullName>
    </submittedName>
</protein>
<dbReference type="InterPro" id="IPR048110">
    <property type="entry name" value="SA1362/YqhP-like"/>
</dbReference>
<proteinExistence type="predicted"/>
<keyword evidence="4" id="KW-1185">Reference proteome</keyword>
<evidence type="ECO:0000313" key="4">
    <source>
        <dbReference type="Proteomes" id="UP000339690"/>
    </source>
</evidence>
<dbReference type="Proteomes" id="UP000339690">
    <property type="component" value="Chromosome"/>
</dbReference>
<organism evidence="3 4">
    <name type="scientific">Gracilibacillus salitolerans</name>
    <dbReference type="NCBI Taxonomy" id="2663022"/>
    <lineage>
        <taxon>Bacteria</taxon>
        <taxon>Bacillati</taxon>
        <taxon>Bacillota</taxon>
        <taxon>Bacilli</taxon>
        <taxon>Bacillales</taxon>
        <taxon>Bacillaceae</taxon>
        <taxon>Gracilibacillus</taxon>
    </lineage>
</organism>
<dbReference type="KEGG" id="grc:GI584_13035"/>
<gene>
    <name evidence="3" type="ORF">GI584_13035</name>
</gene>
<evidence type="ECO:0000256" key="1">
    <source>
        <dbReference type="SAM" id="MobiDB-lite"/>
    </source>
</evidence>
<evidence type="ECO:0000313" key="3">
    <source>
        <dbReference type="EMBL" id="QGH34906.1"/>
    </source>
</evidence>
<name>A0A5Q2TJL7_9BACI</name>
<keyword evidence="2" id="KW-0472">Membrane</keyword>
<dbReference type="InterPro" id="IPR036259">
    <property type="entry name" value="MFS_trans_sf"/>
</dbReference>
<evidence type="ECO:0000256" key="2">
    <source>
        <dbReference type="SAM" id="Phobius"/>
    </source>
</evidence>
<dbReference type="EMBL" id="CP045915">
    <property type="protein sequence ID" value="QGH34906.1"/>
    <property type="molecule type" value="Genomic_DNA"/>
</dbReference>
<feature type="compositionally biased region" description="Basic residues" evidence="1">
    <location>
        <begin position="99"/>
        <end position="113"/>
    </location>
</feature>
<dbReference type="AlphaFoldDB" id="A0A5Q2TJL7"/>